<accession>A0A8S5PMV0</accession>
<protein>
    <submittedName>
        <fullName evidence="1">Uncharacterized protein</fullName>
    </submittedName>
</protein>
<proteinExistence type="predicted"/>
<organism evidence="1">
    <name type="scientific">Caudovirales sp. cts2v4</name>
    <dbReference type="NCBI Taxonomy" id="2825773"/>
    <lineage>
        <taxon>Viruses</taxon>
        <taxon>Duplodnaviria</taxon>
        <taxon>Heunggongvirae</taxon>
        <taxon>Uroviricota</taxon>
        <taxon>Caudoviricetes</taxon>
    </lineage>
</organism>
<evidence type="ECO:0000313" key="1">
    <source>
        <dbReference type="EMBL" id="DAE08080.1"/>
    </source>
</evidence>
<reference evidence="1" key="1">
    <citation type="journal article" date="2021" name="Proc. Natl. Acad. Sci. U.S.A.">
        <title>A Catalog of Tens of Thousands of Viruses from Human Metagenomes Reveals Hidden Associations with Chronic Diseases.</title>
        <authorList>
            <person name="Tisza M.J."/>
            <person name="Buck C.B."/>
        </authorList>
    </citation>
    <scope>NUCLEOTIDE SEQUENCE</scope>
    <source>
        <strain evidence="1">Cts2v4</strain>
    </source>
</reference>
<dbReference type="EMBL" id="BK015463">
    <property type="protein sequence ID" value="DAE08080.1"/>
    <property type="molecule type" value="Genomic_DNA"/>
</dbReference>
<name>A0A8S5PMV0_9CAUD</name>
<sequence length="30" mass="3524">MFINSIGCGLNQYHHRRVVIVKYVGLFLFV</sequence>